<proteinExistence type="predicted"/>
<sequence>VIISNFKVGKVSHYYDKIGVAVVDVSAPLHVNDVVKFSGSSEFSQTITSIQVEHEKVESAKKGDTVGLKVDQPVKPGDELVKMG</sequence>
<dbReference type="InterPro" id="IPR009000">
    <property type="entry name" value="Transl_B-barrel_sf"/>
</dbReference>
<evidence type="ECO:0000313" key="2">
    <source>
        <dbReference type="Proteomes" id="UP000034661"/>
    </source>
</evidence>
<dbReference type="EMBL" id="LCPJ01000005">
    <property type="protein sequence ID" value="KKU96024.1"/>
    <property type="molecule type" value="Genomic_DNA"/>
</dbReference>
<gene>
    <name evidence="1" type="ORF">UY27_C0005G0001</name>
</gene>
<organism evidence="1 2">
    <name type="scientific">Candidatus Gottesmanbacteria bacterium GW2011_GWA1_48_13</name>
    <dbReference type="NCBI Taxonomy" id="1618439"/>
    <lineage>
        <taxon>Bacteria</taxon>
        <taxon>Candidatus Gottesmaniibacteriota</taxon>
    </lineage>
</organism>
<dbReference type="Gene3D" id="2.40.30.10">
    <property type="entry name" value="Translation factors"/>
    <property type="match status" value="1"/>
</dbReference>
<protein>
    <recommendedName>
        <fullName evidence="3">Translation elongation factor-like protein</fullName>
    </recommendedName>
</protein>
<comment type="caution">
    <text evidence="1">The sequence shown here is derived from an EMBL/GenBank/DDBJ whole genome shotgun (WGS) entry which is preliminary data.</text>
</comment>
<reference evidence="1 2" key="1">
    <citation type="journal article" date="2015" name="Nature">
        <title>rRNA introns, odd ribosomes, and small enigmatic genomes across a large radiation of phyla.</title>
        <authorList>
            <person name="Brown C.T."/>
            <person name="Hug L.A."/>
            <person name="Thomas B.C."/>
            <person name="Sharon I."/>
            <person name="Castelle C.J."/>
            <person name="Singh A."/>
            <person name="Wilkins M.J."/>
            <person name="Williams K.H."/>
            <person name="Banfield J.F."/>
        </authorList>
    </citation>
    <scope>NUCLEOTIDE SEQUENCE [LARGE SCALE GENOMIC DNA]</scope>
</reference>
<name>A0A0G1UPG0_9BACT</name>
<accession>A0A0G1UPG0</accession>
<evidence type="ECO:0000313" key="1">
    <source>
        <dbReference type="EMBL" id="KKU96024.1"/>
    </source>
</evidence>
<evidence type="ECO:0008006" key="3">
    <source>
        <dbReference type="Google" id="ProtNLM"/>
    </source>
</evidence>
<feature type="non-terminal residue" evidence="1">
    <location>
        <position position="1"/>
    </location>
</feature>
<dbReference type="SUPFAM" id="SSF50447">
    <property type="entry name" value="Translation proteins"/>
    <property type="match status" value="1"/>
</dbReference>
<dbReference type="Proteomes" id="UP000034661">
    <property type="component" value="Unassembled WGS sequence"/>
</dbReference>
<dbReference type="AlphaFoldDB" id="A0A0G1UPG0"/>